<dbReference type="AlphaFoldDB" id="A0A151TIB7"/>
<dbReference type="Pfam" id="PF03372">
    <property type="entry name" value="Exo_endo_phos"/>
    <property type="match status" value="1"/>
</dbReference>
<feature type="domain" description="Endonuclease/exonuclease/phosphatase" evidence="1">
    <location>
        <begin position="5"/>
        <end position="198"/>
    </location>
</feature>
<keyword evidence="3" id="KW-1185">Reference proteome</keyword>
<dbReference type="Proteomes" id="UP000075243">
    <property type="component" value="Chromosome 6"/>
</dbReference>
<evidence type="ECO:0000259" key="1">
    <source>
        <dbReference type="Pfam" id="PF03372"/>
    </source>
</evidence>
<sequence>MNIFSWNCRGTGGKRFVNLINDLIIEHKVGLLCLQETYVSGTKARKIINWIRLDRSYIVDAIGHLRGLWILWDSSLWEIEVLASSRQLVHLAVKTNSQAWMFTSVYGSLHSQFRIDLWRELRKLAANMVGSWSIMGDFNAVLHDYERKGGSQLASYRGDLSFMEMVYDCNLVDMGFQGNPFTWKRGNLLEQLDRVLANMEWQLKFPHANVFHLHRLKLDHCPLLLKLDPSLRASKVHRPFRFEAAWLTHPKLPNLIKASWNMGVNWNNNLQCTQHNLTKWNQETFGNIFLTKCMILRRLNGISLKLEQKNNPYLENLSKELWAQYKEILVREEIL</sequence>
<dbReference type="PANTHER" id="PTHR33710:SF77">
    <property type="entry name" value="DNASE I-LIKE SUPERFAMILY PROTEIN"/>
    <property type="match status" value="1"/>
</dbReference>
<accession>A0A151TIB7</accession>
<dbReference type="EMBL" id="CM003608">
    <property type="protein sequence ID" value="KYP66805.1"/>
    <property type="molecule type" value="Genomic_DNA"/>
</dbReference>
<name>A0A151TIB7_CAJCA</name>
<dbReference type="InterPro" id="IPR036691">
    <property type="entry name" value="Endo/exonu/phosph_ase_sf"/>
</dbReference>
<dbReference type="SUPFAM" id="SSF56219">
    <property type="entry name" value="DNase I-like"/>
    <property type="match status" value="1"/>
</dbReference>
<organism evidence="2 3">
    <name type="scientific">Cajanus cajan</name>
    <name type="common">Pigeon pea</name>
    <name type="synonym">Cajanus indicus</name>
    <dbReference type="NCBI Taxonomy" id="3821"/>
    <lineage>
        <taxon>Eukaryota</taxon>
        <taxon>Viridiplantae</taxon>
        <taxon>Streptophyta</taxon>
        <taxon>Embryophyta</taxon>
        <taxon>Tracheophyta</taxon>
        <taxon>Spermatophyta</taxon>
        <taxon>Magnoliopsida</taxon>
        <taxon>eudicotyledons</taxon>
        <taxon>Gunneridae</taxon>
        <taxon>Pentapetalae</taxon>
        <taxon>rosids</taxon>
        <taxon>fabids</taxon>
        <taxon>Fabales</taxon>
        <taxon>Fabaceae</taxon>
        <taxon>Papilionoideae</taxon>
        <taxon>50 kb inversion clade</taxon>
        <taxon>NPAAA clade</taxon>
        <taxon>indigoferoid/millettioid clade</taxon>
        <taxon>Phaseoleae</taxon>
        <taxon>Cajanus</taxon>
    </lineage>
</organism>
<dbReference type="PANTHER" id="PTHR33710">
    <property type="entry name" value="BNAC02G09200D PROTEIN"/>
    <property type="match status" value="1"/>
</dbReference>
<proteinExistence type="predicted"/>
<evidence type="ECO:0000313" key="2">
    <source>
        <dbReference type="EMBL" id="KYP66805.1"/>
    </source>
</evidence>
<evidence type="ECO:0000313" key="3">
    <source>
        <dbReference type="Proteomes" id="UP000075243"/>
    </source>
</evidence>
<protein>
    <recommendedName>
        <fullName evidence="1">Endonuclease/exonuclease/phosphatase domain-containing protein</fullName>
    </recommendedName>
</protein>
<dbReference type="OMA" id="ANDAWIL"/>
<dbReference type="GO" id="GO:0003824">
    <property type="term" value="F:catalytic activity"/>
    <property type="evidence" value="ECO:0007669"/>
    <property type="project" value="InterPro"/>
</dbReference>
<reference evidence="2 3" key="1">
    <citation type="journal article" date="2012" name="Nat. Biotechnol.">
        <title>Draft genome sequence of pigeonpea (Cajanus cajan), an orphan legume crop of resource-poor farmers.</title>
        <authorList>
            <person name="Varshney R.K."/>
            <person name="Chen W."/>
            <person name="Li Y."/>
            <person name="Bharti A.K."/>
            <person name="Saxena R.K."/>
            <person name="Schlueter J.A."/>
            <person name="Donoghue M.T."/>
            <person name="Azam S."/>
            <person name="Fan G."/>
            <person name="Whaley A.M."/>
            <person name="Farmer A.D."/>
            <person name="Sheridan J."/>
            <person name="Iwata A."/>
            <person name="Tuteja R."/>
            <person name="Penmetsa R.V."/>
            <person name="Wu W."/>
            <person name="Upadhyaya H.D."/>
            <person name="Yang S.P."/>
            <person name="Shah T."/>
            <person name="Saxena K.B."/>
            <person name="Michael T."/>
            <person name="McCombie W.R."/>
            <person name="Yang B."/>
            <person name="Zhang G."/>
            <person name="Yang H."/>
            <person name="Wang J."/>
            <person name="Spillane C."/>
            <person name="Cook D.R."/>
            <person name="May G.D."/>
            <person name="Xu X."/>
            <person name="Jackson S.A."/>
        </authorList>
    </citation>
    <scope>NUCLEOTIDE SEQUENCE [LARGE SCALE GENOMIC DNA]</scope>
    <source>
        <strain evidence="3">cv. Asha</strain>
    </source>
</reference>
<dbReference type="Gramene" id="C.cajan_12724.t">
    <property type="protein sequence ID" value="C.cajan_12724.t.cds1"/>
    <property type="gene ID" value="C.cajan_12724"/>
</dbReference>
<dbReference type="Gene3D" id="3.60.10.10">
    <property type="entry name" value="Endonuclease/exonuclease/phosphatase"/>
    <property type="match status" value="1"/>
</dbReference>
<dbReference type="InterPro" id="IPR005135">
    <property type="entry name" value="Endo/exonuclease/phosphatase"/>
</dbReference>
<dbReference type="STRING" id="3821.A0A151TIB7"/>
<gene>
    <name evidence="2" type="ORF">KK1_013116</name>
</gene>